<name>Q3TN70_MOUSE</name>
<evidence type="ECO:0000256" key="1">
    <source>
        <dbReference type="SAM" id="Phobius"/>
    </source>
</evidence>
<dbReference type="AlphaFoldDB" id="Q3TN70"/>
<proteinExistence type="evidence at transcript level"/>
<reference evidence="2" key="7">
    <citation type="journal article" date="2005" name="Science">
        <title>The Transcriptional Landscape of the Mammalian Genome.</title>
        <authorList>
            <consortium name="The FANTOM Consortium"/>
            <consortium name="Riken Genome Exploration Research Group and Genome Science Group (Genome Network Project Core Group)"/>
        </authorList>
    </citation>
    <scope>NUCLEOTIDE SEQUENCE</scope>
    <source>
        <strain evidence="2">C57BL/6J</strain>
        <tissue evidence="2">Kidney</tissue>
    </source>
</reference>
<accession>Q3TN70</accession>
<keyword evidence="1" id="KW-1133">Transmembrane helix</keyword>
<feature type="transmembrane region" description="Helical" evidence="1">
    <location>
        <begin position="12"/>
        <end position="30"/>
    </location>
</feature>
<keyword evidence="1" id="KW-0472">Membrane</keyword>
<gene>
    <name evidence="3" type="primary">Gm20982</name>
</gene>
<reference evidence="2" key="2">
    <citation type="journal article" date="2000" name="Genome Res.">
        <title>Normalization and subtraction of cap-trapper-selected cDNAs to prepare full-length cDNA libraries for rapid discovery of new genes.</title>
        <authorList>
            <person name="Carninci P."/>
            <person name="Shibata Y."/>
            <person name="Hayatsu N."/>
            <person name="Sugahara Y."/>
            <person name="Shibata K."/>
            <person name="Itoh M."/>
            <person name="Konno H."/>
            <person name="Okazaki Y."/>
            <person name="Muramatsu M."/>
            <person name="Hayashizaki Y."/>
        </authorList>
    </citation>
    <scope>NUCLEOTIDE SEQUENCE</scope>
    <source>
        <strain evidence="2">C57BL/6J</strain>
        <tissue evidence="2">Kidney</tissue>
    </source>
</reference>
<keyword evidence="1" id="KW-0812">Transmembrane</keyword>
<reference evidence="2" key="6">
    <citation type="submission" date="2004-04" db="EMBL/GenBank/DDBJ databases">
        <authorList>
            <person name="Arakawa T."/>
            <person name="Carninci P."/>
            <person name="Fukuda S."/>
            <person name="Hashizume W."/>
            <person name="Hayashida K."/>
            <person name="Hori F."/>
            <person name="Iida J."/>
            <person name="Imamura K."/>
            <person name="Imotani K."/>
            <person name="Itoh M."/>
            <person name="Kanagawa S."/>
            <person name="Kawai J."/>
            <person name="Kojima M."/>
            <person name="Konno H."/>
            <person name="Murata M."/>
            <person name="Nakamura M."/>
            <person name="Ninomiya N."/>
            <person name="Nishiyori H."/>
            <person name="Nomura K."/>
            <person name="Ohno M."/>
            <person name="Sakazume N."/>
            <person name="Sano H."/>
            <person name="Sasaki D."/>
            <person name="Shibata K."/>
            <person name="Shiraki T."/>
            <person name="Tagami M."/>
            <person name="Tagami Y."/>
            <person name="Waki K."/>
            <person name="Watahiki A."/>
            <person name="Muramatsu M."/>
            <person name="Hayashizaki Y."/>
        </authorList>
    </citation>
    <scope>NUCLEOTIDE SEQUENCE</scope>
    <source>
        <strain evidence="2">C57BL/6J</strain>
        <tissue evidence="2">Kidney</tissue>
    </source>
</reference>
<evidence type="ECO:0000313" key="2">
    <source>
        <dbReference type="EMBL" id="BAE38219.1"/>
    </source>
</evidence>
<dbReference type="MGI" id="MGI:5434337">
    <property type="gene designation" value="Gm20982"/>
</dbReference>
<protein>
    <submittedName>
        <fullName evidence="2">Uncharacterized protein</fullName>
    </submittedName>
</protein>
<reference evidence="2" key="5">
    <citation type="journal article" date="2002" name="Nature">
        <title>Analysis of the mouse transcriptome based on functional annotation of 60,770 full-length cDNAs.</title>
        <authorList>
            <consortium name="The FANTOM Consortium and the RIKEN Genome Exploration Research Group Phase I and II Team"/>
        </authorList>
    </citation>
    <scope>NUCLEOTIDE SEQUENCE</scope>
    <source>
        <strain evidence="2">C57BL/6J</strain>
        <tissue evidence="2">Kidney</tissue>
    </source>
</reference>
<sequence length="90" mass="10050">MLPHPPPPDTHTVAKALHTTGFLSLASLYAKKKKKKRFCPVHMSMGSPAPIRGSSLFFRVSRGVHFSEKFPCLLRWTRPFCLIKSDASGL</sequence>
<reference evidence="2" key="3">
    <citation type="journal article" date="2000" name="Genome Res.">
        <title>RIKEN integrated sequence analysis (RISA) system--384-format sequencing pipeline with 384 multicapillary sequencer.</title>
        <authorList>
            <person name="Shibata K."/>
            <person name="Itoh M."/>
            <person name="Aizawa K."/>
            <person name="Nagaoka S."/>
            <person name="Sasaki N."/>
            <person name="Carninci P."/>
            <person name="Konno H."/>
            <person name="Akiyama J."/>
            <person name="Nishi K."/>
            <person name="Kitsunai T."/>
            <person name="Tashiro H."/>
            <person name="Itoh M."/>
            <person name="Sumi N."/>
            <person name="Ishii Y."/>
            <person name="Nakamura S."/>
            <person name="Hazama M."/>
            <person name="Nishine T."/>
            <person name="Harada A."/>
            <person name="Yamamoto R."/>
            <person name="Matsumoto H."/>
            <person name="Sakaguchi S."/>
            <person name="Ikegami T."/>
            <person name="Kashiwagi K."/>
            <person name="Fujiwake S."/>
            <person name="Inoue K."/>
            <person name="Togawa Y."/>
            <person name="Izawa M."/>
            <person name="Ohara E."/>
            <person name="Watahiki M."/>
            <person name="Yoneda Y."/>
            <person name="Ishikawa T."/>
            <person name="Ozawa K."/>
            <person name="Tanaka T."/>
            <person name="Matsuura S."/>
            <person name="Kawai J."/>
            <person name="Okazaki Y."/>
            <person name="Muramatsu M."/>
            <person name="Inoue Y."/>
            <person name="Kira A."/>
            <person name="Hayashizaki Y."/>
        </authorList>
    </citation>
    <scope>NUCLEOTIDE SEQUENCE</scope>
    <source>
        <strain evidence="2">C57BL/6J</strain>
        <tissue evidence="2">Kidney</tissue>
    </source>
</reference>
<dbReference type="AGR" id="MGI:5434337"/>
<evidence type="ECO:0000313" key="3">
    <source>
        <dbReference type="MGI" id="MGI:5434337"/>
    </source>
</evidence>
<reference evidence="2" key="4">
    <citation type="journal article" date="2001" name="Nature">
        <title>Functional annotation of a full-length mouse cDNA collection.</title>
        <authorList>
            <consortium name="The RIKEN Genome Exploration Research Group Phase II Team and the FANTOM Consortium"/>
        </authorList>
    </citation>
    <scope>NUCLEOTIDE SEQUENCE</scope>
    <source>
        <strain evidence="2">C57BL/6J</strain>
        <tissue evidence="2">Kidney</tissue>
    </source>
</reference>
<organism evidence="2">
    <name type="scientific">Mus musculus</name>
    <name type="common">Mouse</name>
    <dbReference type="NCBI Taxonomy" id="10090"/>
    <lineage>
        <taxon>Eukaryota</taxon>
        <taxon>Metazoa</taxon>
        <taxon>Chordata</taxon>
        <taxon>Craniata</taxon>
        <taxon>Vertebrata</taxon>
        <taxon>Euteleostomi</taxon>
        <taxon>Mammalia</taxon>
        <taxon>Eutheria</taxon>
        <taxon>Euarchontoglires</taxon>
        <taxon>Glires</taxon>
        <taxon>Rodentia</taxon>
        <taxon>Myomorpha</taxon>
        <taxon>Muroidea</taxon>
        <taxon>Muridae</taxon>
        <taxon>Murinae</taxon>
        <taxon>Mus</taxon>
        <taxon>Mus</taxon>
    </lineage>
</organism>
<reference evidence="2" key="1">
    <citation type="journal article" date="1999" name="Methods Enzymol.">
        <title>High-efficiency full-length cDNA cloning.</title>
        <authorList>
            <person name="Carninci P."/>
            <person name="Hayashizaki Y."/>
        </authorList>
    </citation>
    <scope>NUCLEOTIDE SEQUENCE</scope>
    <source>
        <strain evidence="2">C57BL/6J</strain>
        <tissue evidence="2">Kidney</tissue>
    </source>
</reference>
<dbReference type="EMBL" id="AK165496">
    <property type="protein sequence ID" value="BAE38219.1"/>
    <property type="molecule type" value="mRNA"/>
</dbReference>
<reference evidence="2" key="8">
    <citation type="journal article" date="2005" name="Science">
        <title>Antisense Transcription in the Mammalian Transcriptome.</title>
        <authorList>
            <consortium name="RIKEN Genome Exploration Research Group and Genome Science Group (Genome Network Project Core Group) and the FANTOM Consortium"/>
        </authorList>
    </citation>
    <scope>NUCLEOTIDE SEQUENCE</scope>
    <source>
        <strain evidence="2">C57BL/6J</strain>
        <tissue evidence="2">Kidney</tissue>
    </source>
</reference>